<dbReference type="AlphaFoldDB" id="A0A402A9E1"/>
<protein>
    <recommendedName>
        <fullName evidence="3">Butirosin biosynthesis protein H N-terminal domain-containing protein</fullName>
    </recommendedName>
</protein>
<dbReference type="RefSeq" id="WP_126583140.1">
    <property type="nucleotide sequence ID" value="NZ_BIFR01000002.1"/>
</dbReference>
<proteinExistence type="predicted"/>
<gene>
    <name evidence="1" type="ORF">KTT_55770</name>
</gene>
<evidence type="ECO:0000313" key="2">
    <source>
        <dbReference type="Proteomes" id="UP000287352"/>
    </source>
</evidence>
<sequence length="334" mass="38655">MSQHTLALATPAITGYHHRAMPLSILGLHDACQPWIFEHFIQMRCQTQIDDKHNVFDFADPNLLTTPTPWLSIQCIERSLIQRYLSDFRLFVIDCLLQEYYVHLYVDEYFIPQRAPFQTEHIIHDILVTGFDDESAVFTVAGFDEQGRYISSLVTYQQFQAATARASVQPDHDDPVRLLQMRPVAAYHFSIAHVIQQLTEYYTSTAPSALLFQSSAPAVYGLQTYEALQQYINSGIQQQVELEARPFQLLFEQKHLMLHRLTYLQDRGYLHSSDELILAYTELKTMAQTVRNGLIKYQLTQHSPRLLKVIDQLAIMHDKEQRAVKTFVETVQTC</sequence>
<dbReference type="OrthoDB" id="2624539at2"/>
<evidence type="ECO:0008006" key="3">
    <source>
        <dbReference type="Google" id="ProtNLM"/>
    </source>
</evidence>
<reference evidence="2" key="1">
    <citation type="submission" date="2018-12" db="EMBL/GenBank/DDBJ databases">
        <title>Tengunoibacter tsumagoiensis gen. nov., sp. nov., Dictyobacter kobayashii sp. nov., D. alpinus sp. nov., and D. joshuensis sp. nov. and description of Dictyobacteraceae fam. nov. within the order Ktedonobacterales isolated from Tengu-no-mugimeshi.</title>
        <authorList>
            <person name="Wang C.M."/>
            <person name="Zheng Y."/>
            <person name="Sakai Y."/>
            <person name="Toyoda A."/>
            <person name="Minakuchi Y."/>
            <person name="Abe K."/>
            <person name="Yokota A."/>
            <person name="Yabe S."/>
        </authorList>
    </citation>
    <scope>NUCLEOTIDE SEQUENCE [LARGE SCALE GENOMIC DNA]</scope>
    <source>
        <strain evidence="2">Uno3</strain>
    </source>
</reference>
<dbReference type="Proteomes" id="UP000287352">
    <property type="component" value="Unassembled WGS sequence"/>
</dbReference>
<comment type="caution">
    <text evidence="1">The sequence shown here is derived from an EMBL/GenBank/DDBJ whole genome shotgun (WGS) entry which is preliminary data.</text>
</comment>
<name>A0A402A9E1_9CHLR</name>
<evidence type="ECO:0000313" key="1">
    <source>
        <dbReference type="EMBL" id="GCE15718.1"/>
    </source>
</evidence>
<dbReference type="EMBL" id="BIFR01000002">
    <property type="protein sequence ID" value="GCE15718.1"/>
    <property type="molecule type" value="Genomic_DNA"/>
</dbReference>
<accession>A0A402A9E1</accession>
<keyword evidence="2" id="KW-1185">Reference proteome</keyword>
<organism evidence="1 2">
    <name type="scientific">Tengunoibacter tsumagoiensis</name>
    <dbReference type="NCBI Taxonomy" id="2014871"/>
    <lineage>
        <taxon>Bacteria</taxon>
        <taxon>Bacillati</taxon>
        <taxon>Chloroflexota</taxon>
        <taxon>Ktedonobacteria</taxon>
        <taxon>Ktedonobacterales</taxon>
        <taxon>Dictyobacteraceae</taxon>
        <taxon>Tengunoibacter</taxon>
    </lineage>
</organism>